<sequence>MIQHRLKLHIAKDIPEDPGVVAIKIVPIREWLLRFLLGKRRQVTLVVPGDSVRQIGITETEDDLMALARAVGVTRSGGDAA</sequence>
<dbReference type="RefSeq" id="WP_095278777.1">
    <property type="nucleotide sequence ID" value="NZ_CP047655.1"/>
</dbReference>
<proteinExistence type="predicted"/>
<evidence type="ECO:0000313" key="2">
    <source>
        <dbReference type="Proteomes" id="UP000215771"/>
    </source>
</evidence>
<dbReference type="EMBL" id="NQMQ01000023">
    <property type="protein sequence ID" value="PAJ68702.1"/>
    <property type="molecule type" value="Genomic_DNA"/>
</dbReference>
<name>A0A269PBL8_9CORY</name>
<evidence type="ECO:0000313" key="1">
    <source>
        <dbReference type="EMBL" id="PAJ68702.1"/>
    </source>
</evidence>
<reference evidence="1 2" key="1">
    <citation type="submission" date="2017-08" db="EMBL/GenBank/DDBJ databases">
        <authorList>
            <person name="de Groot N.N."/>
        </authorList>
    </citation>
    <scope>NUCLEOTIDE SEQUENCE [LARGE SCALE GENOMIC DNA]</scope>
    <source>
        <strain evidence="1 2">NBT06-6</strain>
    </source>
</reference>
<organism evidence="1 2">
    <name type="scientific">Corynebacterium hadale</name>
    <dbReference type="NCBI Taxonomy" id="2026255"/>
    <lineage>
        <taxon>Bacteria</taxon>
        <taxon>Bacillati</taxon>
        <taxon>Actinomycetota</taxon>
        <taxon>Actinomycetes</taxon>
        <taxon>Mycobacteriales</taxon>
        <taxon>Corynebacteriaceae</taxon>
        <taxon>Corynebacterium</taxon>
    </lineage>
</organism>
<dbReference type="Proteomes" id="UP000215771">
    <property type="component" value="Unassembled WGS sequence"/>
</dbReference>
<gene>
    <name evidence="1" type="ORF">CIG21_10325</name>
</gene>
<protein>
    <submittedName>
        <fullName evidence="1">Uncharacterized protein</fullName>
    </submittedName>
</protein>
<dbReference type="AlphaFoldDB" id="A0A269PBL8"/>
<comment type="caution">
    <text evidence="1">The sequence shown here is derived from an EMBL/GenBank/DDBJ whole genome shotgun (WGS) entry which is preliminary data.</text>
</comment>
<accession>A0A269PBL8</accession>